<dbReference type="Proteomes" id="UP001151760">
    <property type="component" value="Unassembled WGS sequence"/>
</dbReference>
<evidence type="ECO:0000256" key="1">
    <source>
        <dbReference type="SAM" id="Coils"/>
    </source>
</evidence>
<reference evidence="4" key="2">
    <citation type="submission" date="2022-01" db="EMBL/GenBank/DDBJ databases">
        <authorList>
            <person name="Yamashiro T."/>
            <person name="Shiraishi A."/>
            <person name="Satake H."/>
            <person name="Nakayama K."/>
        </authorList>
    </citation>
    <scope>NUCLEOTIDE SEQUENCE</scope>
</reference>
<dbReference type="InterPro" id="IPR013103">
    <property type="entry name" value="RVT_2"/>
</dbReference>
<evidence type="ECO:0000313" key="4">
    <source>
        <dbReference type="EMBL" id="GJU05126.1"/>
    </source>
</evidence>
<accession>A0ABQ5IY21</accession>
<evidence type="ECO:0000256" key="2">
    <source>
        <dbReference type="SAM" id="MobiDB-lite"/>
    </source>
</evidence>
<comment type="caution">
    <text evidence="4">The sequence shown here is derived from an EMBL/GenBank/DDBJ whole genome shotgun (WGS) entry which is preliminary data.</text>
</comment>
<feature type="compositionally biased region" description="Acidic residues" evidence="2">
    <location>
        <begin position="90"/>
        <end position="103"/>
    </location>
</feature>
<dbReference type="EMBL" id="BQNB010021319">
    <property type="protein sequence ID" value="GJU05126.1"/>
    <property type="molecule type" value="Genomic_DNA"/>
</dbReference>
<keyword evidence="1" id="KW-0175">Coiled coil</keyword>
<evidence type="ECO:0000313" key="5">
    <source>
        <dbReference type="Proteomes" id="UP001151760"/>
    </source>
</evidence>
<reference evidence="4" key="1">
    <citation type="journal article" date="2022" name="Int. J. Mol. Sci.">
        <title>Draft Genome of Tanacetum Coccineum: Genomic Comparison of Closely Related Tanacetum-Family Plants.</title>
        <authorList>
            <person name="Yamashiro T."/>
            <person name="Shiraishi A."/>
            <person name="Nakayama K."/>
            <person name="Satake H."/>
        </authorList>
    </citation>
    <scope>NUCLEOTIDE SEQUENCE</scope>
</reference>
<feature type="region of interest" description="Disordered" evidence="2">
    <location>
        <begin position="21"/>
        <end position="46"/>
    </location>
</feature>
<protein>
    <submittedName>
        <fullName evidence="4">Ribonuclease H-like domain-containing protein</fullName>
    </submittedName>
</protein>
<feature type="region of interest" description="Disordered" evidence="2">
    <location>
        <begin position="437"/>
        <end position="505"/>
    </location>
</feature>
<feature type="compositionally biased region" description="Basic and acidic residues" evidence="2">
    <location>
        <begin position="36"/>
        <end position="46"/>
    </location>
</feature>
<evidence type="ECO:0000259" key="3">
    <source>
        <dbReference type="Pfam" id="PF07727"/>
    </source>
</evidence>
<organism evidence="4 5">
    <name type="scientific">Tanacetum coccineum</name>
    <dbReference type="NCBI Taxonomy" id="301880"/>
    <lineage>
        <taxon>Eukaryota</taxon>
        <taxon>Viridiplantae</taxon>
        <taxon>Streptophyta</taxon>
        <taxon>Embryophyta</taxon>
        <taxon>Tracheophyta</taxon>
        <taxon>Spermatophyta</taxon>
        <taxon>Magnoliopsida</taxon>
        <taxon>eudicotyledons</taxon>
        <taxon>Gunneridae</taxon>
        <taxon>Pentapetalae</taxon>
        <taxon>asterids</taxon>
        <taxon>campanulids</taxon>
        <taxon>Asterales</taxon>
        <taxon>Asteraceae</taxon>
        <taxon>Asteroideae</taxon>
        <taxon>Anthemideae</taxon>
        <taxon>Anthemidinae</taxon>
        <taxon>Tanacetum</taxon>
    </lineage>
</organism>
<feature type="coiled-coil region" evidence="1">
    <location>
        <begin position="697"/>
        <end position="731"/>
    </location>
</feature>
<name>A0ABQ5IY21_9ASTR</name>
<gene>
    <name evidence="4" type="ORF">Tco_1121556</name>
</gene>
<dbReference type="Pfam" id="PF07727">
    <property type="entry name" value="RVT_2"/>
    <property type="match status" value="1"/>
</dbReference>
<feature type="domain" description="Reverse transcriptase Ty1/copia-type" evidence="3">
    <location>
        <begin position="267"/>
        <end position="320"/>
    </location>
</feature>
<keyword evidence="5" id="KW-1185">Reference proteome</keyword>
<proteinExistence type="predicted"/>
<feature type="region of interest" description="Disordered" evidence="2">
    <location>
        <begin position="822"/>
        <end position="843"/>
    </location>
</feature>
<sequence>MLGTLSGNKVWEEDLEEEEDLCFDGCATAPGSDTEQSSKRKEDLKSKDFMVGPVAFGRKVRSLIHGLRSENRANKHAGPPEANQNAGTEDSIDAGDSEKEDESTQVLLCNSPIGSSYSSTIKDPRARMQLVIKNLRKEFAQETENFLIQVGAAKASSTNIVNTVSTPVSTASPMMDYPSLIQPILNMTCDSEIPHLEDIYQNPTNGIFTNSSYDDEGAVADFTNLDLWNVNPIPTSRINSFHPSTLILGDPKSAVQTRSKVTKSSGAHAFMSSMGELTFFLGLQVKQKADGIFISQDKYVAEILKKFDFVNVKTASTPMEDPEALAKGMCKPSHSKDLPSKCCQVKLFRKSTTGGCQFLGRRLILAMKSRPCGILLLQDGRICAVASYKQLENVPVPLDHFPMNALTSKVFSFMVKKGKHFLGKVTPLFASMLVQPTEDEGAPSESPSKHKHTPYSSHQGLKATIDPQSDPSPRPSPSTTILDSLLGSSGGNHGGQSSSDISLSGNEGDMTLQSVYDLCISLCTQVSDQAKVIQHLKAQIKKLKREAKLSLYVSKTGRVSAKAEPSVHKDPLFDEIPEDTLDYMETEDAQDVGRTRDVVDEEKENVEDVLSTKDVLSTAQQKVSTDKEKVSTNRPIDDETIAQVLLNMSQAKAVSREKEKGVDFFQRLIQKSKGKKIIEEEDESEIESDGEEERKRLVEEEATNDALIRNYDDIKARIKADRLLAEKLQEEEREQFTIEERAKFLHDTIAAQRKFLCFNKDQSYRGGGRNFKHSDLKTKKFEEIQALYEKIKRSDEDFISIGSAEDERLIKKMNEKGIDSFKNESVKEEDKEEEGTKKRKGGHIKMIARKKKRSQLDVDSDDKHKKYLKIVTFESILDSEIMEKKSVIARLNKVSSPDRDYLVIYRANGNFRAFNYLIKVLHIFDRQDLFHLYDLMREQYSEVTLYGFELILWGDLKIMMESSTEGNEQVIHLLVERRYPLSKDLLQRMLDLGLEVERESSVALDLIRFIKQRIDEE</sequence>
<feature type="region of interest" description="Disordered" evidence="2">
    <location>
        <begin position="69"/>
        <end position="105"/>
    </location>
</feature>